<evidence type="ECO:0000256" key="14">
    <source>
        <dbReference type="RuleBase" id="RU004445"/>
    </source>
</evidence>
<sequence>MMTAHTIVVFGGDYCGPEVMKEGLKVLSEIEHQNPDVKFELIHHLIGGAAWDVHGENITVAALSDATSASAVLLGAVGGPKWAKHAIPVEWGLGRLRKALDAFGNLRPVNFAAPSLISRSSLKPKVCTGTEILIVRELTGGVYFGPRSEHDGSFDQASDTDVYTRKEIERVTRLAGSLAMARDPPLAVTSLDKANVLAACGRLWRGVVSEVMAAEFPEIELRHMLIDSAAMVMALNPTKLNGVVLASNMFGDIISDQASAIPGSIGLLPSASLCSIPERGQESSRIRGLYEPIHGSAPDIAGKGIVNPVGMILSVAMMCRLSLDMGAAATSIEAAVRDTLEAGICTPDIGGTASTSEVGDAVVAALVRISDKH</sequence>
<dbReference type="PROSITE" id="PS00470">
    <property type="entry name" value="IDH_IMDH"/>
    <property type="match status" value="1"/>
</dbReference>
<evidence type="ECO:0000256" key="8">
    <source>
        <dbReference type="ARBA" id="ARBA00022842"/>
    </source>
</evidence>
<dbReference type="GO" id="GO:0003862">
    <property type="term" value="F:3-isopropylmalate dehydrogenase activity"/>
    <property type="evidence" value="ECO:0007669"/>
    <property type="project" value="UniProtKB-EC"/>
</dbReference>
<evidence type="ECO:0000313" key="17">
    <source>
        <dbReference type="Proteomes" id="UP000291422"/>
    </source>
</evidence>
<dbReference type="NCBIfam" id="TIGR00169">
    <property type="entry name" value="leuB"/>
    <property type="match status" value="1"/>
</dbReference>
<evidence type="ECO:0000256" key="7">
    <source>
        <dbReference type="ARBA" id="ARBA00022723"/>
    </source>
</evidence>
<comment type="subunit">
    <text evidence="3 14">Homodimer.</text>
</comment>
<evidence type="ECO:0000313" key="16">
    <source>
        <dbReference type="EMBL" id="RYN63887.1"/>
    </source>
</evidence>
<dbReference type="InterPro" id="IPR004429">
    <property type="entry name" value="Isopropylmalate_DH"/>
</dbReference>
<dbReference type="GO" id="GO:0051287">
    <property type="term" value="F:NAD binding"/>
    <property type="evidence" value="ECO:0007669"/>
    <property type="project" value="InterPro"/>
</dbReference>
<evidence type="ECO:0000256" key="6">
    <source>
        <dbReference type="ARBA" id="ARBA00022605"/>
    </source>
</evidence>
<protein>
    <recommendedName>
        <fullName evidence="4 14">3-isopropylmalate dehydrogenase</fullName>
        <ecNumber evidence="4 14">1.1.1.85</ecNumber>
    </recommendedName>
</protein>
<dbReference type="GO" id="GO:0005829">
    <property type="term" value="C:cytosol"/>
    <property type="evidence" value="ECO:0007669"/>
    <property type="project" value="TreeGrafter"/>
</dbReference>
<organism evidence="16 17">
    <name type="scientific">Alternaria alternata</name>
    <name type="common">Alternaria rot fungus</name>
    <name type="synonym">Torula alternata</name>
    <dbReference type="NCBI Taxonomy" id="5599"/>
    <lineage>
        <taxon>Eukaryota</taxon>
        <taxon>Fungi</taxon>
        <taxon>Dikarya</taxon>
        <taxon>Ascomycota</taxon>
        <taxon>Pezizomycotina</taxon>
        <taxon>Dothideomycetes</taxon>
        <taxon>Pleosporomycetidae</taxon>
        <taxon>Pleosporales</taxon>
        <taxon>Pleosporineae</taxon>
        <taxon>Pleosporaceae</taxon>
        <taxon>Alternaria</taxon>
        <taxon>Alternaria sect. Alternaria</taxon>
        <taxon>Alternaria alternata complex</taxon>
    </lineage>
</organism>
<dbReference type="EMBL" id="PDXD01000081">
    <property type="protein sequence ID" value="RYN63887.1"/>
    <property type="molecule type" value="Genomic_DNA"/>
</dbReference>
<evidence type="ECO:0000256" key="2">
    <source>
        <dbReference type="ARBA" id="ARBA00007769"/>
    </source>
</evidence>
<dbReference type="SUPFAM" id="SSF53659">
    <property type="entry name" value="Isocitrate/Isopropylmalate dehydrogenase-like"/>
    <property type="match status" value="1"/>
</dbReference>
<dbReference type="InterPro" id="IPR024084">
    <property type="entry name" value="IsoPropMal-DH-like_dom"/>
</dbReference>
<comment type="cofactor">
    <cofactor evidence="14">
        <name>Mg(2+)</name>
        <dbReference type="ChEBI" id="CHEBI:18420"/>
    </cofactor>
    <cofactor evidence="14">
        <name>Mn(2+)</name>
        <dbReference type="ChEBI" id="CHEBI:29035"/>
    </cofactor>
    <text evidence="14">Binds 1 Mg(2+) or Mn(2+) ion per subunit.</text>
</comment>
<dbReference type="AlphaFoldDB" id="A0A4Q4MZU1"/>
<keyword evidence="7 14" id="KW-0479">Metal-binding</keyword>
<keyword evidence="5 14" id="KW-0432">Leucine biosynthesis</keyword>
<comment type="function">
    <text evidence="14">Catalyzes the oxidation of 3-carboxy-2-hydroxy-4-methylpentanoate (3-isopropylmalate) to 3-carboxy-4-methyl-2-oxopentanoate. The product decarboxylates to 4-methyl-2 oxopentanoate.</text>
</comment>
<comment type="similarity">
    <text evidence="2 13">Belongs to the isocitrate and isopropylmalate dehydrogenases family.</text>
</comment>
<dbReference type="GO" id="GO:0000287">
    <property type="term" value="F:magnesium ion binding"/>
    <property type="evidence" value="ECO:0007669"/>
    <property type="project" value="InterPro"/>
</dbReference>
<keyword evidence="11" id="KW-0464">Manganese</keyword>
<dbReference type="VEuPathDB" id="FungiDB:CC77DRAFT_1091958"/>
<comment type="pathway">
    <text evidence="14">Amino-acid biosynthesis; L-leucine biosynthesis; L-leucine from 3-methyl-2-oxobutanoate: step 3/4.</text>
</comment>
<name>A0A4Q4MZU1_ALTAL</name>
<dbReference type="Proteomes" id="UP000291422">
    <property type="component" value="Unassembled WGS sequence"/>
</dbReference>
<evidence type="ECO:0000256" key="11">
    <source>
        <dbReference type="ARBA" id="ARBA00023211"/>
    </source>
</evidence>
<keyword evidence="8" id="KW-0460">Magnesium</keyword>
<dbReference type="UniPathway" id="UPA00048">
    <property type="reaction ID" value="UER00072"/>
</dbReference>
<comment type="cofactor">
    <cofactor evidence="1">
        <name>Mn(2+)</name>
        <dbReference type="ChEBI" id="CHEBI:29035"/>
    </cofactor>
</comment>
<evidence type="ECO:0000256" key="10">
    <source>
        <dbReference type="ARBA" id="ARBA00023027"/>
    </source>
</evidence>
<dbReference type="SMART" id="SM01329">
    <property type="entry name" value="Iso_dh"/>
    <property type="match status" value="1"/>
</dbReference>
<dbReference type="InterPro" id="IPR019818">
    <property type="entry name" value="IsoCit/isopropylmalate_DH_CS"/>
</dbReference>
<keyword evidence="10 14" id="KW-0520">NAD</keyword>
<evidence type="ECO:0000256" key="5">
    <source>
        <dbReference type="ARBA" id="ARBA00022430"/>
    </source>
</evidence>
<dbReference type="Gene3D" id="3.40.718.10">
    <property type="entry name" value="Isopropylmalate Dehydrogenase"/>
    <property type="match status" value="1"/>
</dbReference>
<evidence type="ECO:0000256" key="4">
    <source>
        <dbReference type="ARBA" id="ARBA00013101"/>
    </source>
</evidence>
<accession>A0A4Q4MZU1</accession>
<dbReference type="PANTHER" id="PTHR42979:SF4">
    <property type="entry name" value="3-ISOPROPYLMALATE DEHYDROGENASE"/>
    <property type="match status" value="1"/>
</dbReference>
<dbReference type="EC" id="1.1.1.85" evidence="4 14"/>
<gene>
    <name evidence="16" type="ORF">AA0117_g12675</name>
</gene>
<comment type="caution">
    <text evidence="16">The sequence shown here is derived from an EMBL/GenBank/DDBJ whole genome shotgun (WGS) entry which is preliminary data.</text>
</comment>
<evidence type="ECO:0000256" key="1">
    <source>
        <dbReference type="ARBA" id="ARBA00001936"/>
    </source>
</evidence>
<dbReference type="PANTHER" id="PTHR42979">
    <property type="entry name" value="3-ISOPROPYLMALATE DEHYDROGENASE"/>
    <property type="match status" value="1"/>
</dbReference>
<keyword evidence="9 13" id="KW-0560">Oxidoreductase</keyword>
<reference evidence="17" key="1">
    <citation type="journal article" date="2019" name="bioRxiv">
        <title>Genomics, evolutionary history and diagnostics of the Alternaria alternata species group including apple and Asian pear pathotypes.</title>
        <authorList>
            <person name="Armitage A.D."/>
            <person name="Cockerton H.M."/>
            <person name="Sreenivasaprasad S."/>
            <person name="Woodhall J.W."/>
            <person name="Lane C.R."/>
            <person name="Harrison R.J."/>
            <person name="Clarkson J.P."/>
        </authorList>
    </citation>
    <scope>NUCLEOTIDE SEQUENCE [LARGE SCALE GENOMIC DNA]</scope>
    <source>
        <strain evidence="17">FERA 1177</strain>
    </source>
</reference>
<comment type="catalytic activity">
    <reaction evidence="14">
        <text>(2R,3S)-3-isopropylmalate + NAD(+) = 4-methyl-2-oxopentanoate + CO2 + NADH</text>
        <dbReference type="Rhea" id="RHEA:32271"/>
        <dbReference type="ChEBI" id="CHEBI:16526"/>
        <dbReference type="ChEBI" id="CHEBI:17865"/>
        <dbReference type="ChEBI" id="CHEBI:35121"/>
        <dbReference type="ChEBI" id="CHEBI:57540"/>
        <dbReference type="ChEBI" id="CHEBI:57945"/>
        <dbReference type="EC" id="1.1.1.85"/>
    </reaction>
</comment>
<dbReference type="Pfam" id="PF00180">
    <property type="entry name" value="Iso_dh"/>
    <property type="match status" value="1"/>
</dbReference>
<dbReference type="GO" id="GO:0009098">
    <property type="term" value="P:L-leucine biosynthetic process"/>
    <property type="evidence" value="ECO:0007669"/>
    <property type="project" value="UniProtKB-UniPathway"/>
</dbReference>
<proteinExistence type="inferred from homology"/>
<keyword evidence="12 14" id="KW-0100">Branched-chain amino acid biosynthesis</keyword>
<evidence type="ECO:0000256" key="13">
    <source>
        <dbReference type="RuleBase" id="RU004443"/>
    </source>
</evidence>
<evidence type="ECO:0000256" key="3">
    <source>
        <dbReference type="ARBA" id="ARBA00011738"/>
    </source>
</evidence>
<feature type="domain" description="Isopropylmalate dehydrogenase-like" evidence="15">
    <location>
        <begin position="6"/>
        <end position="362"/>
    </location>
</feature>
<dbReference type="FunFam" id="3.40.718.10:FF:000006">
    <property type="entry name" value="3-isopropylmalate dehydrogenase"/>
    <property type="match status" value="1"/>
</dbReference>
<keyword evidence="6" id="KW-0028">Amino-acid biosynthesis</keyword>
<evidence type="ECO:0000259" key="15">
    <source>
        <dbReference type="SMART" id="SM01329"/>
    </source>
</evidence>
<evidence type="ECO:0000256" key="12">
    <source>
        <dbReference type="ARBA" id="ARBA00023304"/>
    </source>
</evidence>
<evidence type="ECO:0000256" key="9">
    <source>
        <dbReference type="ARBA" id="ARBA00023002"/>
    </source>
</evidence>